<evidence type="ECO:0000313" key="2">
    <source>
        <dbReference type="Proteomes" id="UP000887458"/>
    </source>
</evidence>
<accession>A0ABQ8J4U8</accession>
<evidence type="ECO:0000313" key="1">
    <source>
        <dbReference type="EMBL" id="KAH9417607.1"/>
    </source>
</evidence>
<keyword evidence="2" id="KW-1185">Reference proteome</keyword>
<comment type="caution">
    <text evidence="1">The sequence shown here is derived from an EMBL/GenBank/DDBJ whole genome shotgun (WGS) entry which is preliminary data.</text>
</comment>
<name>A0ABQ8J4U8_DERPT</name>
<reference evidence="1 2" key="1">
    <citation type="journal article" date="2018" name="J. Allergy Clin. Immunol.">
        <title>High-quality assembly of Dermatophagoides pteronyssinus genome and transcriptome reveals a wide range of novel allergens.</title>
        <authorList>
            <person name="Liu X.Y."/>
            <person name="Yang K.Y."/>
            <person name="Wang M.Q."/>
            <person name="Kwok J.S."/>
            <person name="Zeng X."/>
            <person name="Yang Z."/>
            <person name="Xiao X.J."/>
            <person name="Lau C.P."/>
            <person name="Li Y."/>
            <person name="Huang Z.M."/>
            <person name="Ba J.G."/>
            <person name="Yim A.K."/>
            <person name="Ouyang C.Y."/>
            <person name="Ngai S.M."/>
            <person name="Chan T.F."/>
            <person name="Leung E.L."/>
            <person name="Liu L."/>
            <person name="Liu Z.G."/>
            <person name="Tsui S.K."/>
        </authorList>
    </citation>
    <scope>NUCLEOTIDE SEQUENCE [LARGE SCALE GENOMIC DNA]</scope>
    <source>
        <strain evidence="1">Derp</strain>
    </source>
</reference>
<proteinExistence type="predicted"/>
<gene>
    <name evidence="1" type="ORF">DERP_010421</name>
</gene>
<protein>
    <submittedName>
        <fullName evidence="1">Uncharacterized protein</fullName>
    </submittedName>
</protein>
<dbReference type="Proteomes" id="UP000887458">
    <property type="component" value="Unassembled WGS sequence"/>
</dbReference>
<reference evidence="1 2" key="2">
    <citation type="journal article" date="2022" name="Mol. Biol. Evol.">
        <title>Comparative Genomics Reveals Insights into the Divergent Evolution of Astigmatic Mites and Household Pest Adaptations.</title>
        <authorList>
            <person name="Xiong Q."/>
            <person name="Wan A.T."/>
            <person name="Liu X."/>
            <person name="Fung C.S."/>
            <person name="Xiao X."/>
            <person name="Malainual N."/>
            <person name="Hou J."/>
            <person name="Wang L."/>
            <person name="Wang M."/>
            <person name="Yang K.Y."/>
            <person name="Cui Y."/>
            <person name="Leung E.L."/>
            <person name="Nong W."/>
            <person name="Shin S.K."/>
            <person name="Au S.W."/>
            <person name="Jeong K.Y."/>
            <person name="Chew F.T."/>
            <person name="Hui J.H."/>
            <person name="Leung T.F."/>
            <person name="Tungtrongchitr A."/>
            <person name="Zhong N."/>
            <person name="Liu Z."/>
            <person name="Tsui S.K."/>
        </authorList>
    </citation>
    <scope>NUCLEOTIDE SEQUENCE [LARGE SCALE GENOMIC DNA]</scope>
    <source>
        <strain evidence="1">Derp</strain>
    </source>
</reference>
<organism evidence="1 2">
    <name type="scientific">Dermatophagoides pteronyssinus</name>
    <name type="common">European house dust mite</name>
    <dbReference type="NCBI Taxonomy" id="6956"/>
    <lineage>
        <taxon>Eukaryota</taxon>
        <taxon>Metazoa</taxon>
        <taxon>Ecdysozoa</taxon>
        <taxon>Arthropoda</taxon>
        <taxon>Chelicerata</taxon>
        <taxon>Arachnida</taxon>
        <taxon>Acari</taxon>
        <taxon>Acariformes</taxon>
        <taxon>Sarcoptiformes</taxon>
        <taxon>Astigmata</taxon>
        <taxon>Psoroptidia</taxon>
        <taxon>Analgoidea</taxon>
        <taxon>Pyroglyphidae</taxon>
        <taxon>Dermatophagoidinae</taxon>
        <taxon>Dermatophagoides</taxon>
    </lineage>
</organism>
<dbReference type="EMBL" id="NJHN03000075">
    <property type="protein sequence ID" value="KAH9417607.1"/>
    <property type="molecule type" value="Genomic_DNA"/>
</dbReference>
<sequence>MFDRSNKLVGEYIKFHRLDNTLIRRSRTLRHLPINNVPDVFVELYDEQIFGFDTLLWLFTLHMVAESPLQQISIIDDDDLGIGDQQHNAQSPSSFKLLLLLIK</sequence>